<dbReference type="CDD" id="cd03784">
    <property type="entry name" value="GT1_Gtf-like"/>
    <property type="match status" value="1"/>
</dbReference>
<keyword evidence="2" id="KW-0045">Antibiotic biosynthesis</keyword>
<dbReference type="SUPFAM" id="SSF53756">
    <property type="entry name" value="UDP-Glycosyltransferase/glycogen phosphorylase"/>
    <property type="match status" value="1"/>
</dbReference>
<dbReference type="Pfam" id="PF06722">
    <property type="entry name" value="EryCIII-like_C"/>
    <property type="match status" value="1"/>
</dbReference>
<protein>
    <submittedName>
        <fullName evidence="5">Glycosyltransferase</fullName>
    </submittedName>
</protein>
<evidence type="ECO:0000259" key="3">
    <source>
        <dbReference type="Pfam" id="PF03033"/>
    </source>
</evidence>
<dbReference type="Gene3D" id="3.40.50.2000">
    <property type="entry name" value="Glycogen Phosphorylase B"/>
    <property type="match status" value="2"/>
</dbReference>
<comment type="pathway">
    <text evidence="1">Antibiotic biosynthesis; vancomycin biosynthesis.</text>
</comment>
<evidence type="ECO:0000313" key="6">
    <source>
        <dbReference type="Proteomes" id="UP001501747"/>
    </source>
</evidence>
<feature type="domain" description="Erythromycin biosynthesis protein CIII-like C-terminal" evidence="4">
    <location>
        <begin position="291"/>
        <end position="410"/>
    </location>
</feature>
<dbReference type="PANTHER" id="PTHR48050:SF13">
    <property type="entry name" value="STEROL 3-BETA-GLUCOSYLTRANSFERASE UGT80A2"/>
    <property type="match status" value="1"/>
</dbReference>
<comment type="caution">
    <text evidence="5">The sequence shown here is derived from an EMBL/GenBank/DDBJ whole genome shotgun (WGS) entry which is preliminary data.</text>
</comment>
<dbReference type="RefSeq" id="WP_344870705.1">
    <property type="nucleotide sequence ID" value="NZ_BAABAL010000003.1"/>
</dbReference>
<evidence type="ECO:0000259" key="4">
    <source>
        <dbReference type="Pfam" id="PF06722"/>
    </source>
</evidence>
<evidence type="ECO:0000256" key="2">
    <source>
        <dbReference type="ARBA" id="ARBA00023194"/>
    </source>
</evidence>
<gene>
    <name evidence="5" type="ORF">GCM10022247_03980</name>
</gene>
<dbReference type="InterPro" id="IPR004276">
    <property type="entry name" value="GlycoTrans_28_N"/>
</dbReference>
<accession>A0ABP7QVH2</accession>
<keyword evidence="6" id="KW-1185">Reference proteome</keyword>
<evidence type="ECO:0000256" key="1">
    <source>
        <dbReference type="ARBA" id="ARBA00004660"/>
    </source>
</evidence>
<reference evidence="6" key="1">
    <citation type="journal article" date="2019" name="Int. J. Syst. Evol. Microbiol.">
        <title>The Global Catalogue of Microorganisms (GCM) 10K type strain sequencing project: providing services to taxonomists for standard genome sequencing and annotation.</title>
        <authorList>
            <consortium name="The Broad Institute Genomics Platform"/>
            <consortium name="The Broad Institute Genome Sequencing Center for Infectious Disease"/>
            <person name="Wu L."/>
            <person name="Ma J."/>
        </authorList>
    </citation>
    <scope>NUCLEOTIDE SEQUENCE [LARGE SCALE GENOMIC DNA]</scope>
    <source>
        <strain evidence="6">JCM 17342</strain>
    </source>
</reference>
<dbReference type="EMBL" id="BAABAL010000003">
    <property type="protein sequence ID" value="GAA3988671.1"/>
    <property type="molecule type" value="Genomic_DNA"/>
</dbReference>
<proteinExistence type="predicted"/>
<feature type="domain" description="Glycosyltransferase family 28 N-terminal" evidence="3">
    <location>
        <begin position="3"/>
        <end position="72"/>
    </location>
</feature>
<dbReference type="InterPro" id="IPR002213">
    <property type="entry name" value="UDP_glucos_trans"/>
</dbReference>
<dbReference type="PANTHER" id="PTHR48050">
    <property type="entry name" value="STEROL 3-BETA-GLUCOSYLTRANSFERASE"/>
    <property type="match status" value="1"/>
</dbReference>
<dbReference type="InterPro" id="IPR050426">
    <property type="entry name" value="Glycosyltransferase_28"/>
</dbReference>
<evidence type="ECO:0000313" key="5">
    <source>
        <dbReference type="EMBL" id="GAA3988671.1"/>
    </source>
</evidence>
<dbReference type="Pfam" id="PF03033">
    <property type="entry name" value="Glyco_transf_28"/>
    <property type="match status" value="1"/>
</dbReference>
<sequence>MRIVIAAVGSTGDVAPYTGLAAHLIGQGHEVAIATQELFADVVRACGAEFRLIPGDIQAAMASEDGEQLQRGGGGLRGALATMRLARQLVETVGEGMITATEGAEALLVNRGAVFHGYLLAKARGIPGYGLELFPMLPTTEFSFGDEPNSLAGKAFHWLVDQAVSRVRTPPDSALRAFQKRIGLKPTGLAAVDDAAAADLDWTVLHGFSPTLVPRPGDWRENSDVVGYWWPHRSPDWQPPARLVDFLDAGPPPVFVGFGSMSPGKAEPLSQLVLDALPPGTRAVFQRGWAGLSAQSDDVITIDEVPHDWLFPRMAAVVHHGGAGTTGAGLRAGVPTVSVPVLGDQPFWSRRLEKLGTSPGWIPAGELTASGLRALITRAVDEPYYRKKAARVAESVNSEDGFGHVAKALENG</sequence>
<dbReference type="Proteomes" id="UP001501747">
    <property type="component" value="Unassembled WGS sequence"/>
</dbReference>
<name>A0ABP7QVH2_9PSEU</name>
<dbReference type="InterPro" id="IPR010610">
    <property type="entry name" value="EryCIII-like_C"/>
</dbReference>
<organism evidence="5 6">
    <name type="scientific">Allokutzneria multivorans</name>
    <dbReference type="NCBI Taxonomy" id="1142134"/>
    <lineage>
        <taxon>Bacteria</taxon>
        <taxon>Bacillati</taxon>
        <taxon>Actinomycetota</taxon>
        <taxon>Actinomycetes</taxon>
        <taxon>Pseudonocardiales</taxon>
        <taxon>Pseudonocardiaceae</taxon>
        <taxon>Allokutzneria</taxon>
    </lineage>
</organism>